<dbReference type="RefSeq" id="WP_360005261.1">
    <property type="nucleotide sequence ID" value="NZ_JBEZHZ010000027.1"/>
</dbReference>
<proteinExistence type="predicted"/>
<keyword evidence="2" id="KW-0472">Membrane</keyword>
<accession>A0ABW7V249</accession>
<feature type="region of interest" description="Disordered" evidence="1">
    <location>
        <begin position="47"/>
        <end position="147"/>
    </location>
</feature>
<keyword evidence="4" id="KW-1185">Reference proteome</keyword>
<evidence type="ECO:0000313" key="4">
    <source>
        <dbReference type="Proteomes" id="UP001611548"/>
    </source>
</evidence>
<feature type="transmembrane region" description="Helical" evidence="2">
    <location>
        <begin position="20"/>
        <end position="42"/>
    </location>
</feature>
<gene>
    <name evidence="3" type="ORF">ACH429_23525</name>
</gene>
<evidence type="ECO:0000313" key="3">
    <source>
        <dbReference type="EMBL" id="MFI1967048.1"/>
    </source>
</evidence>
<keyword evidence="2" id="KW-1133">Transmembrane helix</keyword>
<dbReference type="InterPro" id="IPR045513">
    <property type="entry name" value="DUF6479"/>
</dbReference>
<dbReference type="Proteomes" id="UP001611548">
    <property type="component" value="Unassembled WGS sequence"/>
</dbReference>
<protein>
    <submittedName>
        <fullName evidence="3">DUF6479 family protein</fullName>
    </submittedName>
</protein>
<reference evidence="3 4" key="1">
    <citation type="submission" date="2024-10" db="EMBL/GenBank/DDBJ databases">
        <title>The Natural Products Discovery Center: Release of the First 8490 Sequenced Strains for Exploring Actinobacteria Biosynthetic Diversity.</title>
        <authorList>
            <person name="Kalkreuter E."/>
            <person name="Kautsar S.A."/>
            <person name="Yang D."/>
            <person name="Bader C.D."/>
            <person name="Teijaro C.N."/>
            <person name="Fluegel L."/>
            <person name="Davis C.M."/>
            <person name="Simpson J.R."/>
            <person name="Lauterbach L."/>
            <person name="Steele A.D."/>
            <person name="Gui C."/>
            <person name="Meng S."/>
            <person name="Li G."/>
            <person name="Viehrig K."/>
            <person name="Ye F."/>
            <person name="Su P."/>
            <person name="Kiefer A.F."/>
            <person name="Nichols A."/>
            <person name="Cepeda A.J."/>
            <person name="Yan W."/>
            <person name="Fan B."/>
            <person name="Jiang Y."/>
            <person name="Adhikari A."/>
            <person name="Zheng C.-J."/>
            <person name="Schuster L."/>
            <person name="Cowan T.M."/>
            <person name="Smanski M.J."/>
            <person name="Chevrette M.G."/>
            <person name="De Carvalho L.P.S."/>
            <person name="Shen B."/>
        </authorList>
    </citation>
    <scope>NUCLEOTIDE SEQUENCE [LARGE SCALE GENOMIC DNA]</scope>
    <source>
        <strain evidence="3 4">NPDC020327</strain>
    </source>
</reference>
<comment type="caution">
    <text evidence="3">The sequence shown here is derived from an EMBL/GenBank/DDBJ whole genome shotgun (WGS) entry which is preliminary data.</text>
</comment>
<feature type="compositionally biased region" description="Basic and acidic residues" evidence="1">
    <location>
        <begin position="83"/>
        <end position="99"/>
    </location>
</feature>
<evidence type="ECO:0000256" key="2">
    <source>
        <dbReference type="SAM" id="Phobius"/>
    </source>
</evidence>
<organism evidence="3 4">
    <name type="scientific">Streptomyces pathocidini</name>
    <dbReference type="NCBI Taxonomy" id="1650571"/>
    <lineage>
        <taxon>Bacteria</taxon>
        <taxon>Bacillati</taxon>
        <taxon>Actinomycetota</taxon>
        <taxon>Actinomycetes</taxon>
        <taxon>Kitasatosporales</taxon>
        <taxon>Streptomycetaceae</taxon>
        <taxon>Streptomyces</taxon>
    </lineage>
</organism>
<keyword evidence="2" id="KW-0812">Transmembrane</keyword>
<dbReference type="Pfam" id="PF20087">
    <property type="entry name" value="DUF6479"/>
    <property type="match status" value="1"/>
</dbReference>
<sequence length="147" mass="15969">MLQLTMGTMELAANRDYLVGIGPFVIGIFVVLILVGAVALGLRVRAKEPAPPQEPQKRGGAWETHNEHETGSAPANHGPGHQDLARPRTDVHEARDPNDVPHNGVRHMPYEFGTQTRRHEAGEDEQADPDHPEPRTWDTGGSGHGTG</sequence>
<evidence type="ECO:0000256" key="1">
    <source>
        <dbReference type="SAM" id="MobiDB-lite"/>
    </source>
</evidence>
<name>A0ABW7V249_9ACTN</name>
<dbReference type="EMBL" id="JBIRWE010000013">
    <property type="protein sequence ID" value="MFI1967048.1"/>
    <property type="molecule type" value="Genomic_DNA"/>
</dbReference>